<dbReference type="InterPro" id="IPR001466">
    <property type="entry name" value="Beta-lactam-related"/>
</dbReference>
<evidence type="ECO:0000313" key="3">
    <source>
        <dbReference type="Proteomes" id="UP000664904"/>
    </source>
</evidence>
<dbReference type="InterPro" id="IPR012338">
    <property type="entry name" value="Beta-lactam/transpept-like"/>
</dbReference>
<dbReference type="Pfam" id="PF00144">
    <property type="entry name" value="Beta-lactamase"/>
    <property type="match status" value="1"/>
</dbReference>
<dbReference type="Gene3D" id="3.40.710.10">
    <property type="entry name" value="DD-peptidase/beta-lactamase superfamily"/>
    <property type="match status" value="1"/>
</dbReference>
<dbReference type="PANTHER" id="PTHR46825">
    <property type="entry name" value="D-ALANYL-D-ALANINE-CARBOXYPEPTIDASE/ENDOPEPTIDASE AMPH"/>
    <property type="match status" value="1"/>
</dbReference>
<reference evidence="2" key="1">
    <citation type="submission" date="2021-03" db="EMBL/GenBank/DDBJ databases">
        <title>Complete Genome of Pseudoalteromonas xiamenensis STKMTI.2, a new potential marine bacterium producing anti-Vibrio compounds.</title>
        <authorList>
            <person name="Handayani D.P."/>
            <person name="Isnansetyo A."/>
            <person name="Istiqomah I."/>
            <person name="Jumina J."/>
        </authorList>
    </citation>
    <scope>NUCLEOTIDE SEQUENCE</scope>
    <source>
        <strain evidence="2">STKMTI.2</strain>
    </source>
</reference>
<sequence>MFNTMVFSTFASDIHTEIKKAMVERVNYGLSTSIVVGLYDNGNIDYLAYGKTDIQDGKLPNENTVFEIGSITKVMVATLLANQVKLNQLSYSSDVFSLLPADCRSEKLKGITLEMLATHHAGLPRMPTNYGTPYYNFNPEGYSVEGLCEYLRNPEDLSAPNSEYAYSNLGFGLLAYILELNTGKSLNALLKQVITEPLNMHGTAIGIQNVDSNNLAQGHHGQVRTAYFPNGLLDGAGALLSTASDLMQFLAAHFNGKDPILASLFNETKKPRQVAWDGTQIGLGWHIKTVEQAQKIYWHNGSTGGFYSFVGFDEQARKAVVVLANSGGDGNDDLGMAFLEDNAKIRSTPKHVQVKLDAAQQKRFVGVYDLEFGVPMEIKLEGTQLKAKFGDQFLLNIYPESPDSFFYRAFDAAIKFEEGKAGMTLYLHQGGEIFSAKRRTAH</sequence>
<dbReference type="SUPFAM" id="SSF56601">
    <property type="entry name" value="beta-lactamase/transpeptidase-like"/>
    <property type="match status" value="1"/>
</dbReference>
<gene>
    <name evidence="2" type="ORF">J5O05_01280</name>
</gene>
<name>A0A975HMY6_9GAMM</name>
<evidence type="ECO:0000313" key="2">
    <source>
        <dbReference type="EMBL" id="QTH71635.1"/>
    </source>
</evidence>
<accession>A0A975HMY6</accession>
<dbReference type="PANTHER" id="PTHR46825:SF8">
    <property type="entry name" value="BETA-LACTAMASE-RELATED"/>
    <property type="match status" value="1"/>
</dbReference>
<protein>
    <submittedName>
        <fullName evidence="2">Beta-lactamase family protein</fullName>
    </submittedName>
</protein>
<dbReference type="AlphaFoldDB" id="A0A975HMY6"/>
<organism evidence="2 3">
    <name type="scientific">Pseudoalteromonas xiamenensis</name>
    <dbReference type="NCBI Taxonomy" id="882626"/>
    <lineage>
        <taxon>Bacteria</taxon>
        <taxon>Pseudomonadati</taxon>
        <taxon>Pseudomonadota</taxon>
        <taxon>Gammaproteobacteria</taxon>
        <taxon>Alteromonadales</taxon>
        <taxon>Pseudoalteromonadaceae</taxon>
        <taxon>Pseudoalteromonas</taxon>
    </lineage>
</organism>
<feature type="domain" description="Beta-lactamase-related" evidence="1">
    <location>
        <begin position="33"/>
        <end position="334"/>
    </location>
</feature>
<proteinExistence type="predicted"/>
<dbReference type="InterPro" id="IPR050491">
    <property type="entry name" value="AmpC-like"/>
</dbReference>
<dbReference type="Proteomes" id="UP000664904">
    <property type="component" value="Chromosome"/>
</dbReference>
<evidence type="ECO:0000259" key="1">
    <source>
        <dbReference type="Pfam" id="PF00144"/>
    </source>
</evidence>
<keyword evidence="3" id="KW-1185">Reference proteome</keyword>
<dbReference type="KEGG" id="pxi:J5O05_01280"/>
<dbReference type="RefSeq" id="WP_208843261.1">
    <property type="nucleotide sequence ID" value="NZ_CP072133.1"/>
</dbReference>
<dbReference type="EMBL" id="CP072133">
    <property type="protein sequence ID" value="QTH71635.1"/>
    <property type="molecule type" value="Genomic_DNA"/>
</dbReference>